<dbReference type="InterPro" id="IPR036291">
    <property type="entry name" value="NAD(P)-bd_dom_sf"/>
</dbReference>
<gene>
    <name evidence="3" type="ORF">IscW_ISCW023957</name>
</gene>
<sequence>MGENHLGHFLLTNLLLERLKNSQPSRVVVVTSSLYKRGKLSVPDMVMDEGNYDKKLAYANSKLANVLFVRELSRRLKGTGVRAYAASPGMVYTNLGRHVKLPWYLVVLLLPFALFAVRTPSQGCQTIVDCAVNEEYDQHSGKLYRNCQPDKLDSVAMDDEFAFKVKACILADERLLFLKELVLAVPDVQGDEEAYEGPSLVGRPKLVGVRKRSKNGNSDAAGPSHSMAEETDSAEDEEDGYLDDETDDASSENATDVAPAMPAYKNPAAMVAYPHITPFAPVAPNVLQPSLLQKHNIAPSLIGAASKGDEDDYDS</sequence>
<dbReference type="OrthoDB" id="653904at2759"/>
<dbReference type="EMBL" id="DS979971">
    <property type="protein sequence ID" value="EEC20513.1"/>
    <property type="molecule type" value="Genomic_DNA"/>
</dbReference>
<evidence type="ECO:0007829" key="6">
    <source>
        <dbReference type="PeptideAtlas" id="B7QNU1"/>
    </source>
</evidence>
<organism>
    <name type="scientific">Ixodes scapularis</name>
    <name type="common">Black-legged tick</name>
    <name type="synonym">Deer tick</name>
    <dbReference type="NCBI Taxonomy" id="6945"/>
    <lineage>
        <taxon>Eukaryota</taxon>
        <taxon>Metazoa</taxon>
        <taxon>Ecdysozoa</taxon>
        <taxon>Arthropoda</taxon>
        <taxon>Chelicerata</taxon>
        <taxon>Arachnida</taxon>
        <taxon>Acari</taxon>
        <taxon>Parasitiformes</taxon>
        <taxon>Ixodida</taxon>
        <taxon>Ixodoidea</taxon>
        <taxon>Ixodidae</taxon>
        <taxon>Ixodinae</taxon>
        <taxon>Ixodes</taxon>
    </lineage>
</organism>
<evidence type="ECO:0000313" key="3">
    <source>
        <dbReference type="EMBL" id="EEC20513.1"/>
    </source>
</evidence>
<feature type="region of interest" description="Disordered" evidence="2">
    <location>
        <begin position="206"/>
        <end position="260"/>
    </location>
</feature>
<dbReference type="PANTHER" id="PTHR43157:SF72">
    <property type="entry name" value="RETINOL DEHYDROGENASE 14"/>
    <property type="match status" value="1"/>
</dbReference>
<keyword evidence="6" id="KW-1267">Proteomics identification</keyword>
<reference evidence="3 5" key="1">
    <citation type="submission" date="2008-03" db="EMBL/GenBank/DDBJ databases">
        <title>Annotation of Ixodes scapularis.</title>
        <authorList>
            <consortium name="Ixodes scapularis Genome Project Consortium"/>
            <person name="Caler E."/>
            <person name="Hannick L.I."/>
            <person name="Bidwell S."/>
            <person name="Joardar V."/>
            <person name="Thiagarajan M."/>
            <person name="Amedeo P."/>
            <person name="Galinsky K.J."/>
            <person name="Schobel S."/>
            <person name="Inman J."/>
            <person name="Hostetler J."/>
            <person name="Miller J."/>
            <person name="Hammond M."/>
            <person name="Megy K."/>
            <person name="Lawson D."/>
            <person name="Kodira C."/>
            <person name="Sutton G."/>
            <person name="Meyer J."/>
            <person name="Hill C.A."/>
            <person name="Birren B."/>
            <person name="Nene V."/>
            <person name="Collins F."/>
            <person name="Alarcon-Chaidez F."/>
            <person name="Wikel S."/>
            <person name="Strausberg R."/>
        </authorList>
    </citation>
    <scope>NUCLEOTIDE SEQUENCE [LARGE SCALE GENOMIC DNA]</scope>
    <source>
        <strain evidence="5">Wikel</strain>
        <strain evidence="3">Wikel colony</strain>
    </source>
</reference>
<proteinExistence type="evidence at protein level"/>
<evidence type="ECO:0000256" key="2">
    <source>
        <dbReference type="SAM" id="MobiDB-lite"/>
    </source>
</evidence>
<evidence type="ECO:0000313" key="4">
    <source>
        <dbReference type="EnsemblMetazoa" id="ISCW023957-PA"/>
    </source>
</evidence>
<dbReference type="EMBL" id="ABJB010507172">
    <property type="status" value="NOT_ANNOTATED_CDS"/>
    <property type="molecule type" value="Genomic_DNA"/>
</dbReference>
<dbReference type="PaxDb" id="6945-B7QNU1"/>
<keyword evidence="1" id="KW-0560">Oxidoreductase</keyword>
<dbReference type="Proteomes" id="UP000001555">
    <property type="component" value="Unassembled WGS sequence"/>
</dbReference>
<dbReference type="PANTHER" id="PTHR43157">
    <property type="entry name" value="PHOSPHATIDYLINOSITOL-GLYCAN BIOSYNTHESIS CLASS F PROTEIN-RELATED"/>
    <property type="match status" value="1"/>
</dbReference>
<keyword evidence="5" id="KW-1185">Reference proteome</keyword>
<feature type="compositionally biased region" description="Acidic residues" evidence="2">
    <location>
        <begin position="229"/>
        <end position="250"/>
    </location>
</feature>
<dbReference type="VEuPathDB" id="VectorBase:ISCP_003258"/>
<evidence type="ECO:0000313" key="5">
    <source>
        <dbReference type="Proteomes" id="UP000001555"/>
    </source>
</evidence>
<dbReference type="InterPro" id="IPR002347">
    <property type="entry name" value="SDR_fam"/>
</dbReference>
<dbReference type="HOGENOM" id="CLU_883638_0_0_1"/>
<dbReference type="EnsemblMetazoa" id="ISCW023957-RA">
    <property type="protein sequence ID" value="ISCW023957-PA"/>
    <property type="gene ID" value="ISCW023957"/>
</dbReference>
<protein>
    <submittedName>
        <fullName evidence="3 4">Short-chain dehydrogenase, putative</fullName>
    </submittedName>
</protein>
<dbReference type="VEuPathDB" id="VectorBase:ISCI023957"/>
<dbReference type="STRING" id="6945.B7QNU1"/>
<dbReference type="Pfam" id="PF00106">
    <property type="entry name" value="adh_short"/>
    <property type="match status" value="1"/>
</dbReference>
<dbReference type="VEuPathDB" id="VectorBase:ISCW023957"/>
<dbReference type="Gene3D" id="3.40.50.720">
    <property type="entry name" value="NAD(P)-binding Rossmann-like Domain"/>
    <property type="match status" value="1"/>
</dbReference>
<dbReference type="EMBL" id="ABJB010637464">
    <property type="status" value="NOT_ANNOTATED_CDS"/>
    <property type="molecule type" value="Genomic_DNA"/>
</dbReference>
<dbReference type="GO" id="GO:0016491">
    <property type="term" value="F:oxidoreductase activity"/>
    <property type="evidence" value="ECO:0007669"/>
    <property type="project" value="UniProtKB-KW"/>
</dbReference>
<accession>B7QNU1</accession>
<dbReference type="InParanoid" id="B7QNU1"/>
<reference evidence="4" key="2">
    <citation type="submission" date="2020-05" db="UniProtKB">
        <authorList>
            <consortium name="EnsemblMetazoa"/>
        </authorList>
    </citation>
    <scope>IDENTIFICATION</scope>
    <source>
        <strain evidence="4">wikel</strain>
    </source>
</reference>
<dbReference type="AlphaFoldDB" id="B7QNU1"/>
<evidence type="ECO:0000256" key="1">
    <source>
        <dbReference type="ARBA" id="ARBA00023002"/>
    </source>
</evidence>
<dbReference type="SUPFAM" id="SSF51735">
    <property type="entry name" value="NAD(P)-binding Rossmann-fold domains"/>
    <property type="match status" value="1"/>
</dbReference>
<name>B7QNU1_IXOSC</name>